<dbReference type="Proteomes" id="UP001295740">
    <property type="component" value="Unassembled WGS sequence"/>
</dbReference>
<evidence type="ECO:0000259" key="3">
    <source>
        <dbReference type="PROSITE" id="PS50075"/>
    </source>
</evidence>
<dbReference type="Pfam" id="PF00550">
    <property type="entry name" value="PP-binding"/>
    <property type="match status" value="1"/>
</dbReference>
<keyword evidence="2" id="KW-0597">Phosphoprotein</keyword>
<proteinExistence type="predicted"/>
<name>A0AAI8VY50_9PEZI</name>
<comment type="caution">
    <text evidence="4">The sequence shown here is derived from an EMBL/GenBank/DDBJ whole genome shotgun (WGS) entry which is preliminary data.</text>
</comment>
<evidence type="ECO:0000313" key="4">
    <source>
        <dbReference type="EMBL" id="CAJ2512895.1"/>
    </source>
</evidence>
<dbReference type="Gene3D" id="1.10.1200.10">
    <property type="entry name" value="ACP-like"/>
    <property type="match status" value="1"/>
</dbReference>
<reference evidence="4" key="1">
    <citation type="submission" date="2023-10" db="EMBL/GenBank/DDBJ databases">
        <authorList>
            <person name="Hackl T."/>
        </authorList>
    </citation>
    <scope>NUCLEOTIDE SEQUENCE</scope>
</reference>
<protein>
    <submittedName>
        <fullName evidence="4">Uu.00g010140.m01.CDS01</fullName>
    </submittedName>
</protein>
<dbReference type="PROSITE" id="PS50075">
    <property type="entry name" value="CARRIER"/>
    <property type="match status" value="1"/>
</dbReference>
<sequence length="159" mass="17343">MEPSGIRKLMAKGFDIASGNMQGPRAAVLVASLSNTQDETTRRGDTVQNGELSNAPLWMKAVPTNVMKALAPESDAPTITDAILRITRKRFSSLILMPLEQVDVNKPLAQFGVDSMIAADVRTWLWNSFRVDIPFLDILNSQKTLSGLAELLGMRLSGT</sequence>
<gene>
    <name evidence="4" type="ORF">KHLLAP_LOCUS13363</name>
</gene>
<accession>A0AAI8VY50</accession>
<dbReference type="AlphaFoldDB" id="A0AAI8VY50"/>
<dbReference type="InterPro" id="IPR009081">
    <property type="entry name" value="PP-bd_ACP"/>
</dbReference>
<evidence type="ECO:0000256" key="1">
    <source>
        <dbReference type="ARBA" id="ARBA00022450"/>
    </source>
</evidence>
<dbReference type="GO" id="GO:0031177">
    <property type="term" value="F:phosphopantetheine binding"/>
    <property type="evidence" value="ECO:0007669"/>
    <property type="project" value="InterPro"/>
</dbReference>
<dbReference type="EMBL" id="CAUWAG010000020">
    <property type="protein sequence ID" value="CAJ2512895.1"/>
    <property type="molecule type" value="Genomic_DNA"/>
</dbReference>
<dbReference type="InterPro" id="IPR006162">
    <property type="entry name" value="Ppantetheine_attach_site"/>
</dbReference>
<dbReference type="SUPFAM" id="SSF47336">
    <property type="entry name" value="ACP-like"/>
    <property type="match status" value="1"/>
</dbReference>
<evidence type="ECO:0000313" key="5">
    <source>
        <dbReference type="Proteomes" id="UP001295740"/>
    </source>
</evidence>
<dbReference type="InterPro" id="IPR020806">
    <property type="entry name" value="PKS_PP-bd"/>
</dbReference>
<dbReference type="InterPro" id="IPR036736">
    <property type="entry name" value="ACP-like_sf"/>
</dbReference>
<keyword evidence="5" id="KW-1185">Reference proteome</keyword>
<dbReference type="SMART" id="SM00823">
    <property type="entry name" value="PKS_PP"/>
    <property type="match status" value="1"/>
</dbReference>
<evidence type="ECO:0000256" key="2">
    <source>
        <dbReference type="ARBA" id="ARBA00022553"/>
    </source>
</evidence>
<keyword evidence="1" id="KW-0596">Phosphopantetheine</keyword>
<organism evidence="4 5">
    <name type="scientific">Anthostomella pinea</name>
    <dbReference type="NCBI Taxonomy" id="933095"/>
    <lineage>
        <taxon>Eukaryota</taxon>
        <taxon>Fungi</taxon>
        <taxon>Dikarya</taxon>
        <taxon>Ascomycota</taxon>
        <taxon>Pezizomycotina</taxon>
        <taxon>Sordariomycetes</taxon>
        <taxon>Xylariomycetidae</taxon>
        <taxon>Xylariales</taxon>
        <taxon>Xylariaceae</taxon>
        <taxon>Anthostomella</taxon>
    </lineage>
</organism>
<dbReference type="PROSITE" id="PS00012">
    <property type="entry name" value="PHOSPHOPANTETHEINE"/>
    <property type="match status" value="1"/>
</dbReference>
<feature type="domain" description="Carrier" evidence="3">
    <location>
        <begin position="78"/>
        <end position="156"/>
    </location>
</feature>